<dbReference type="RefSeq" id="WP_027289592.1">
    <property type="nucleotide sequence ID" value="NZ_NRRE01000028.1"/>
</dbReference>
<comment type="caution">
    <text evidence="4">Lacks conserved residue(s) required for the propagation of feature annotation.</text>
</comment>
<comment type="catalytic activity">
    <reaction evidence="4">
        <text>ADP-D-glycero-beta-D-manno-heptose = ADP-L-glycero-beta-D-manno-heptose</text>
        <dbReference type="Rhea" id="RHEA:17577"/>
        <dbReference type="ChEBI" id="CHEBI:59967"/>
        <dbReference type="ChEBI" id="CHEBI:61506"/>
        <dbReference type="EC" id="5.1.3.20"/>
    </reaction>
</comment>
<dbReference type="InterPro" id="IPR011912">
    <property type="entry name" value="Heptose_epim"/>
</dbReference>
<evidence type="ECO:0000256" key="4">
    <source>
        <dbReference type="HAMAP-Rule" id="MF_01601"/>
    </source>
</evidence>
<keyword evidence="1 4" id="KW-0521">NADP</keyword>
<feature type="binding site" evidence="4">
    <location>
        <begin position="72"/>
        <end position="76"/>
    </location>
    <ligand>
        <name>NADP(+)</name>
        <dbReference type="ChEBI" id="CHEBI:58349"/>
    </ligand>
</feature>
<feature type="binding site" evidence="4">
    <location>
        <position position="220"/>
    </location>
    <ligand>
        <name>substrate</name>
    </ligand>
</feature>
<dbReference type="InterPro" id="IPR036291">
    <property type="entry name" value="NAD(P)-bd_dom_sf"/>
</dbReference>
<feature type="binding site" evidence="4">
    <location>
        <position position="192"/>
    </location>
    <ligand>
        <name>substrate</name>
    </ligand>
</feature>
<comment type="subunit">
    <text evidence="4">Homopentamer.</text>
</comment>
<dbReference type="Proteomes" id="UP000778970">
    <property type="component" value="Unassembled WGS sequence"/>
</dbReference>
<feature type="binding site" evidence="4">
    <location>
        <position position="37"/>
    </location>
    <ligand>
        <name>NADP(+)</name>
        <dbReference type="ChEBI" id="CHEBI:58349"/>
    </ligand>
</feature>
<organism evidence="6 7">
    <name type="scientific">Rhodovibrio salinarum</name>
    <dbReference type="NCBI Taxonomy" id="1087"/>
    <lineage>
        <taxon>Bacteria</taxon>
        <taxon>Pseudomonadati</taxon>
        <taxon>Pseudomonadota</taxon>
        <taxon>Alphaproteobacteria</taxon>
        <taxon>Rhodospirillales</taxon>
        <taxon>Rhodovibrionaceae</taxon>
        <taxon>Rhodovibrio</taxon>
    </lineage>
</organism>
<keyword evidence="3 4" id="KW-0119">Carbohydrate metabolism</keyword>
<keyword evidence="2 4" id="KW-0413">Isomerase</keyword>
<keyword evidence="7" id="KW-1185">Reference proteome</keyword>
<feature type="binding site" evidence="4">
    <location>
        <position position="89"/>
    </location>
    <ligand>
        <name>NADP(+)</name>
        <dbReference type="ChEBI" id="CHEBI:58349"/>
    </ligand>
</feature>
<dbReference type="EMBL" id="NRRE01000028">
    <property type="protein sequence ID" value="MBK1698597.1"/>
    <property type="molecule type" value="Genomic_DNA"/>
</dbReference>
<feature type="binding site" evidence="4">
    <location>
        <position position="175"/>
    </location>
    <ligand>
        <name>NADP(+)</name>
        <dbReference type="ChEBI" id="CHEBI:58349"/>
    </ligand>
</feature>
<comment type="cofactor">
    <cofactor evidence="4">
        <name>NADP(+)</name>
        <dbReference type="ChEBI" id="CHEBI:58349"/>
    </cofactor>
    <text evidence="4">Binds 1 NADP(+) per subunit.</text>
</comment>
<reference evidence="6" key="2">
    <citation type="journal article" date="2020" name="Microorganisms">
        <title>Osmotic Adaptation and Compatible Solute Biosynthesis of Phototrophic Bacteria as Revealed from Genome Analyses.</title>
        <authorList>
            <person name="Imhoff J.F."/>
            <person name="Rahn T."/>
            <person name="Kunzel S."/>
            <person name="Keller A."/>
            <person name="Neulinger S.C."/>
        </authorList>
    </citation>
    <scope>NUCLEOTIDE SEQUENCE</scope>
    <source>
        <strain evidence="6">DSM 9154</strain>
    </source>
</reference>
<reference evidence="6" key="1">
    <citation type="submission" date="2017-08" db="EMBL/GenBank/DDBJ databases">
        <authorList>
            <person name="Imhoff J.F."/>
            <person name="Rahn T."/>
            <person name="Kuenzel S."/>
            <person name="Neulinger S.C."/>
        </authorList>
    </citation>
    <scope>NUCLEOTIDE SEQUENCE</scope>
    <source>
        <strain evidence="6">DSM 9154</strain>
    </source>
</reference>
<comment type="domain">
    <text evidence="4">Contains a large N-terminal NADP-binding domain, and a smaller C-terminal substrate-binding domain.</text>
</comment>
<feature type="binding site" evidence="4">
    <location>
        <begin position="30"/>
        <end position="31"/>
    </location>
    <ligand>
        <name>NADP(+)</name>
        <dbReference type="ChEBI" id="CHEBI:58349"/>
    </ligand>
</feature>
<feature type="active site" description="Proton acceptor" evidence="4">
    <location>
        <position position="183"/>
    </location>
</feature>
<feature type="binding site" evidence="4">
    <location>
        <position position="146"/>
    </location>
    <ligand>
        <name>NADP(+)</name>
        <dbReference type="ChEBI" id="CHEBI:58349"/>
    </ligand>
</feature>
<proteinExistence type="inferred from homology"/>
<feature type="domain" description="NAD-dependent epimerase/dehydratase" evidence="5">
    <location>
        <begin position="3"/>
        <end position="248"/>
    </location>
</feature>
<comment type="similarity">
    <text evidence="4">Belongs to the NAD(P)-dependent epimerase/dehydratase family. HldD subfamily.</text>
</comment>
<dbReference type="HAMAP" id="MF_01601">
    <property type="entry name" value="Heptose_epimerase"/>
    <property type="match status" value="1"/>
</dbReference>
<protein>
    <recommendedName>
        <fullName evidence="4">ADP-L-glycero-D-manno-heptose-6-epimerase</fullName>
        <ecNumber evidence="4">5.1.3.20</ecNumber>
    </recommendedName>
    <alternativeName>
        <fullName evidence="4">ADP-L-glycero-beta-D-manno-heptose-6-epimerase</fullName>
        <shortName evidence="4">ADP-glyceromanno-heptose 6-epimerase</shortName>
        <shortName evidence="4">ADP-hep 6-epimerase</shortName>
        <shortName evidence="4">AGME</shortName>
    </alternativeName>
</protein>
<evidence type="ECO:0000259" key="5">
    <source>
        <dbReference type="Pfam" id="PF01370"/>
    </source>
</evidence>
<comment type="function">
    <text evidence="4">Catalyzes the interconversion between ADP-D-glycero-beta-D-manno-heptose and ADP-L-glycero-beta-D-manno-heptose via an epimerization at carbon 6 of the heptose.</text>
</comment>
<dbReference type="NCBIfam" id="TIGR02197">
    <property type="entry name" value="heptose_epim"/>
    <property type="match status" value="1"/>
</dbReference>
<evidence type="ECO:0000256" key="1">
    <source>
        <dbReference type="ARBA" id="ARBA00022857"/>
    </source>
</evidence>
<feature type="binding site" evidence="4">
    <location>
        <begin position="206"/>
        <end position="209"/>
    </location>
    <ligand>
        <name>substrate</name>
    </ligand>
</feature>
<dbReference type="GO" id="GO:0005975">
    <property type="term" value="P:carbohydrate metabolic process"/>
    <property type="evidence" value="ECO:0007669"/>
    <property type="project" value="UniProtKB-UniRule"/>
</dbReference>
<dbReference type="EC" id="5.1.3.20" evidence="4"/>
<dbReference type="Gene3D" id="3.90.25.10">
    <property type="entry name" value="UDP-galactose 4-epimerase, domain 1"/>
    <property type="match status" value="1"/>
</dbReference>
<evidence type="ECO:0000256" key="2">
    <source>
        <dbReference type="ARBA" id="ARBA00023235"/>
    </source>
</evidence>
<feature type="binding site" evidence="4">
    <location>
        <position position="174"/>
    </location>
    <ligand>
        <name>substrate</name>
    </ligand>
</feature>
<feature type="active site" description="Proton acceptor" evidence="4">
    <location>
        <position position="142"/>
    </location>
</feature>
<dbReference type="GO" id="GO:0008712">
    <property type="term" value="F:ADP-glyceromanno-heptose 6-epimerase activity"/>
    <property type="evidence" value="ECO:0007669"/>
    <property type="project" value="UniProtKB-UniRule"/>
</dbReference>
<dbReference type="Gene3D" id="3.40.50.720">
    <property type="entry name" value="NAD(P)-binding Rossmann-like Domain"/>
    <property type="match status" value="1"/>
</dbReference>
<name>A0A934QKV6_9PROT</name>
<accession>A0A934QKV6</accession>
<evidence type="ECO:0000313" key="7">
    <source>
        <dbReference type="Proteomes" id="UP000778970"/>
    </source>
</evidence>
<dbReference type="SUPFAM" id="SSF51735">
    <property type="entry name" value="NAD(P)-binding Rossmann-fold domains"/>
    <property type="match status" value="1"/>
</dbReference>
<comment type="caution">
    <text evidence="6">The sequence shown here is derived from an EMBL/GenBank/DDBJ whole genome shotgun (WGS) entry which is preliminary data.</text>
</comment>
<dbReference type="PANTHER" id="PTHR43103">
    <property type="entry name" value="NUCLEOSIDE-DIPHOSPHATE-SUGAR EPIMERASE"/>
    <property type="match status" value="1"/>
</dbReference>
<sequence>MYFVTGGAGFIGSNLVAALSARDERVVVCDRLGDQDKWRNLAHHQLDDLVTPERAFEVLNARADGVQAVIHMGAISSTTETDGDRLVENNFRLSRDLWRWCTEHEVPLIYASSAATYGDGSHGFTDTLDRNELDRFRPLNGYGWSKHLFDRWVAREVAEGTARPPQWAGLKFFNVYGPNEYHKGPQASVPLHLVQQIQAGATAKLFKSHHPDYPDGGQLRDFIYVDDCVSVIRWLLSTPKVNGLFNLGTGHARTFHDLARAVFAALGKKEHIEFVPTPERLQPTYQYFTQANVAKLRQAGYDTPFTELEDGITSYVRGYLTKRDPYR</sequence>
<feature type="binding site" evidence="4">
    <location>
        <position position="183"/>
    </location>
    <ligand>
        <name>NADP(+)</name>
        <dbReference type="ChEBI" id="CHEBI:58349"/>
    </ligand>
</feature>
<feature type="binding site" evidence="4">
    <location>
        <begin position="10"/>
        <end position="11"/>
    </location>
    <ligand>
        <name>NADP(+)</name>
        <dbReference type="ChEBI" id="CHEBI:58349"/>
    </ligand>
</feature>
<dbReference type="Pfam" id="PF01370">
    <property type="entry name" value="Epimerase"/>
    <property type="match status" value="1"/>
</dbReference>
<dbReference type="InterPro" id="IPR001509">
    <property type="entry name" value="Epimerase_deHydtase"/>
</dbReference>
<dbReference type="GO" id="GO:0050661">
    <property type="term" value="F:NADP binding"/>
    <property type="evidence" value="ECO:0007669"/>
    <property type="project" value="InterPro"/>
</dbReference>
<dbReference type="AlphaFoldDB" id="A0A934QKV6"/>
<gene>
    <name evidence="6" type="primary">rfaD</name>
    <name evidence="4" type="synonym">hldD</name>
    <name evidence="6" type="ORF">CKO21_15215</name>
</gene>
<evidence type="ECO:0000256" key="3">
    <source>
        <dbReference type="ARBA" id="ARBA00023277"/>
    </source>
</evidence>
<dbReference type="PANTHER" id="PTHR43103:SF3">
    <property type="entry name" value="ADP-L-GLYCERO-D-MANNO-HEPTOSE-6-EPIMERASE"/>
    <property type="match status" value="1"/>
</dbReference>
<dbReference type="CDD" id="cd05248">
    <property type="entry name" value="ADP_GME_SDR_e"/>
    <property type="match status" value="1"/>
</dbReference>
<evidence type="ECO:0000313" key="6">
    <source>
        <dbReference type="EMBL" id="MBK1698597.1"/>
    </source>
</evidence>
<feature type="binding site" evidence="4">
    <location>
        <position position="185"/>
    </location>
    <ligand>
        <name>substrate</name>
    </ligand>
</feature>
<feature type="binding site" evidence="4">
    <location>
        <position position="285"/>
    </location>
    <ligand>
        <name>substrate</name>
    </ligand>
</feature>
<comment type="pathway">
    <text evidence="4">Nucleotide-sugar biosynthesis; ADP-L-glycero-beta-D-manno-heptose biosynthesis; ADP-L-glycero-beta-D-manno-heptose from D-glycero-beta-D-manno-heptose 7-phosphate: step 4/4.</text>
</comment>